<dbReference type="Pfam" id="PF14200">
    <property type="entry name" value="RicinB_lectin_2"/>
    <property type="match status" value="1"/>
</dbReference>
<evidence type="ECO:0000313" key="3">
    <source>
        <dbReference type="Proteomes" id="UP000198226"/>
    </source>
</evidence>
<dbReference type="Gene3D" id="2.80.10.50">
    <property type="match status" value="1"/>
</dbReference>
<feature type="domain" description="Ricin B lectin" evidence="1">
    <location>
        <begin position="12"/>
        <end position="43"/>
    </location>
</feature>
<sequence>MVSSPPIVGLPGKCLDVRNAATADGQAVHLWTCLSAANQKWTLP</sequence>
<dbReference type="Proteomes" id="UP000198226">
    <property type="component" value="Chromosome I"/>
</dbReference>
<dbReference type="SUPFAM" id="SSF50370">
    <property type="entry name" value="Ricin B-like lectins"/>
    <property type="match status" value="1"/>
</dbReference>
<dbReference type="PROSITE" id="PS50231">
    <property type="entry name" value="RICIN_B_LECTIN"/>
    <property type="match status" value="1"/>
</dbReference>
<reference evidence="3" key="1">
    <citation type="submission" date="2016-06" db="EMBL/GenBank/DDBJ databases">
        <authorList>
            <person name="Varghese N."/>
            <person name="Submissions Spin"/>
        </authorList>
    </citation>
    <scope>NUCLEOTIDE SEQUENCE [LARGE SCALE GENOMIC DNA]</scope>
    <source>
        <strain evidence="3">DSM 44983</strain>
    </source>
</reference>
<dbReference type="InterPro" id="IPR035992">
    <property type="entry name" value="Ricin_B-like_lectins"/>
</dbReference>
<proteinExistence type="predicted"/>
<dbReference type="EMBL" id="LT607752">
    <property type="protein sequence ID" value="SCG37805.1"/>
    <property type="molecule type" value="Genomic_DNA"/>
</dbReference>
<evidence type="ECO:0000313" key="2">
    <source>
        <dbReference type="EMBL" id="SCG37805.1"/>
    </source>
</evidence>
<accession>A0A1C5GVK2</accession>
<evidence type="ECO:0000259" key="1">
    <source>
        <dbReference type="Pfam" id="PF14200"/>
    </source>
</evidence>
<organism evidence="2 3">
    <name type="scientific">Micromonospora rifamycinica</name>
    <dbReference type="NCBI Taxonomy" id="291594"/>
    <lineage>
        <taxon>Bacteria</taxon>
        <taxon>Bacillati</taxon>
        <taxon>Actinomycetota</taxon>
        <taxon>Actinomycetes</taxon>
        <taxon>Micromonosporales</taxon>
        <taxon>Micromonosporaceae</taxon>
        <taxon>Micromonospora</taxon>
    </lineage>
</organism>
<dbReference type="InterPro" id="IPR000772">
    <property type="entry name" value="Ricin_B_lectin"/>
</dbReference>
<dbReference type="OrthoDB" id="4249082at2"/>
<name>A0A1C5GVK2_9ACTN</name>
<dbReference type="AlphaFoldDB" id="A0A1C5GVK2"/>
<protein>
    <recommendedName>
        <fullName evidence="1">Ricin B lectin domain-containing protein</fullName>
    </recommendedName>
</protein>
<dbReference type="CDD" id="cd00161">
    <property type="entry name" value="beta-trefoil_Ricin-like"/>
    <property type="match status" value="1"/>
</dbReference>
<keyword evidence="3" id="KW-1185">Reference proteome</keyword>
<gene>
    <name evidence="2" type="ORF">GA0070623_0357</name>
</gene>